<feature type="transmembrane region" description="Helical" evidence="1">
    <location>
        <begin position="48"/>
        <end position="72"/>
    </location>
</feature>
<keyword evidence="1" id="KW-1133">Transmembrane helix</keyword>
<dbReference type="Proteomes" id="UP000195787">
    <property type="component" value="Unassembled WGS sequence"/>
</dbReference>
<evidence type="ECO:0000313" key="2">
    <source>
        <dbReference type="EMBL" id="SJM50832.1"/>
    </source>
</evidence>
<sequence>MTQSERLHGGLSRALSTALASAAGTFAALVLLSMGIHGTGVGSALLSGLWPGMAAIVALSVAVFLMGVQIFVDVIHAPDQTPESRERWERSRFRSRAIGGFGTPLGLLLVGSGWIGELEHLLWAGAVITLLSLLQLVLSFWIAHRIRRWPDADPAALRKPYEPFEQLRELLTAAPARIVTGFLAIGFVGLGVLVVFNLGVLGNQAGYSGTDFTSAPRVSEEDTAIVETMITVIAIAFALALVVAFGDIVRGFFDGGEAHPLERIAHPLAGIAPALIAVGFAFVLVVPGEIPNEATDAHVQEMSQFVLAGVAGVGVLVLACVFAVAGYGARDAAEN</sequence>
<organism evidence="2 3">
    <name type="scientific">Agrococcus casei LMG 22410</name>
    <dbReference type="NCBI Taxonomy" id="1255656"/>
    <lineage>
        <taxon>Bacteria</taxon>
        <taxon>Bacillati</taxon>
        <taxon>Actinomycetota</taxon>
        <taxon>Actinomycetes</taxon>
        <taxon>Micrococcales</taxon>
        <taxon>Microbacteriaceae</taxon>
        <taxon>Agrococcus</taxon>
    </lineage>
</organism>
<keyword evidence="1" id="KW-0472">Membrane</keyword>
<gene>
    <name evidence="2" type="ORF">CZ674_02530</name>
</gene>
<feature type="transmembrane region" description="Helical" evidence="1">
    <location>
        <begin position="265"/>
        <end position="285"/>
    </location>
</feature>
<keyword evidence="3" id="KW-1185">Reference proteome</keyword>
<feature type="transmembrane region" description="Helical" evidence="1">
    <location>
        <begin position="93"/>
        <end position="115"/>
    </location>
</feature>
<feature type="transmembrane region" description="Helical" evidence="1">
    <location>
        <begin position="121"/>
        <end position="143"/>
    </location>
</feature>
<proteinExistence type="predicted"/>
<evidence type="ECO:0000256" key="1">
    <source>
        <dbReference type="SAM" id="Phobius"/>
    </source>
</evidence>
<feature type="transmembrane region" description="Helical" evidence="1">
    <location>
        <begin position="305"/>
        <end position="329"/>
    </location>
</feature>
<dbReference type="GeneID" id="303172078"/>
<feature type="transmembrane region" description="Helical" evidence="1">
    <location>
        <begin position="178"/>
        <end position="200"/>
    </location>
</feature>
<name>A0A1R4F4U3_9MICO</name>
<accession>A0A1R4F4U3</accession>
<feature type="transmembrane region" description="Helical" evidence="1">
    <location>
        <begin position="229"/>
        <end position="253"/>
    </location>
</feature>
<reference evidence="2 3" key="1">
    <citation type="submission" date="2017-02" db="EMBL/GenBank/DDBJ databases">
        <authorList>
            <person name="Peterson S.W."/>
        </authorList>
    </citation>
    <scope>NUCLEOTIDE SEQUENCE [LARGE SCALE GENOMIC DNA]</scope>
    <source>
        <strain evidence="2 3">LMG 22410</strain>
    </source>
</reference>
<evidence type="ECO:0000313" key="3">
    <source>
        <dbReference type="Proteomes" id="UP000195787"/>
    </source>
</evidence>
<keyword evidence="1" id="KW-0812">Transmembrane</keyword>
<feature type="transmembrane region" description="Helical" evidence="1">
    <location>
        <begin position="12"/>
        <end position="36"/>
    </location>
</feature>
<protein>
    <submittedName>
        <fullName evidence="2">Uncharacterized protein</fullName>
    </submittedName>
</protein>
<dbReference type="RefSeq" id="WP_086990962.1">
    <property type="nucleotide sequence ID" value="NZ_FUHU01000015.1"/>
</dbReference>
<dbReference type="EMBL" id="FUHU01000015">
    <property type="protein sequence ID" value="SJM50832.1"/>
    <property type="molecule type" value="Genomic_DNA"/>
</dbReference>
<dbReference type="AlphaFoldDB" id="A0A1R4F4U3"/>